<evidence type="ECO:0000256" key="9">
    <source>
        <dbReference type="ARBA" id="ARBA00048233"/>
    </source>
</evidence>
<keyword evidence="14" id="KW-1185">Reference proteome</keyword>
<proteinExistence type="inferred from homology"/>
<keyword evidence="4" id="KW-0479">Metal-binding</keyword>
<keyword evidence="7" id="KW-0503">Monooxygenase</keyword>
<dbReference type="InterPro" id="IPR008922">
    <property type="entry name" value="Di-copper_centre_dom_sf"/>
</dbReference>
<keyword evidence="5" id="KW-0560">Oxidoreductase</keyword>
<dbReference type="EMBL" id="MU864404">
    <property type="protein sequence ID" value="KAK4187328.1"/>
    <property type="molecule type" value="Genomic_DNA"/>
</dbReference>
<keyword evidence="8" id="KW-0470">Melanin biosynthesis</keyword>
<evidence type="ECO:0000256" key="6">
    <source>
        <dbReference type="ARBA" id="ARBA00023008"/>
    </source>
</evidence>
<dbReference type="GO" id="GO:0046872">
    <property type="term" value="F:metal ion binding"/>
    <property type="evidence" value="ECO:0007669"/>
    <property type="project" value="UniProtKB-KW"/>
</dbReference>
<accession>A0AAN7AHE2</accession>
<evidence type="ECO:0000256" key="8">
    <source>
        <dbReference type="ARBA" id="ARBA00023101"/>
    </source>
</evidence>
<comment type="catalytic activity">
    <reaction evidence="10">
        <text>L-tyrosine + O2 = L-dopaquinone + H2O</text>
        <dbReference type="Rhea" id="RHEA:18117"/>
        <dbReference type="ChEBI" id="CHEBI:15377"/>
        <dbReference type="ChEBI" id="CHEBI:15379"/>
        <dbReference type="ChEBI" id="CHEBI:57924"/>
        <dbReference type="ChEBI" id="CHEBI:58315"/>
        <dbReference type="EC" id="1.14.18.1"/>
    </reaction>
</comment>
<dbReference type="Pfam" id="PF18132">
    <property type="entry name" value="Tyrosinase_C"/>
    <property type="match status" value="1"/>
</dbReference>
<feature type="domain" description="Tyrosinase copper-binding" evidence="12">
    <location>
        <begin position="170"/>
        <end position="181"/>
    </location>
</feature>
<evidence type="ECO:0000313" key="13">
    <source>
        <dbReference type="EMBL" id="KAK4187328.1"/>
    </source>
</evidence>
<evidence type="ECO:0000259" key="12">
    <source>
        <dbReference type="PROSITE" id="PS00498"/>
    </source>
</evidence>
<dbReference type="Gene3D" id="1.10.1280.10">
    <property type="entry name" value="Di-copper center containing domain from catechol oxidase"/>
    <property type="match status" value="1"/>
</dbReference>
<dbReference type="PANTHER" id="PTHR11474:SF76">
    <property type="entry name" value="SHKT DOMAIN-CONTAINING PROTEIN"/>
    <property type="match status" value="1"/>
</dbReference>
<evidence type="ECO:0000256" key="5">
    <source>
        <dbReference type="ARBA" id="ARBA00023002"/>
    </source>
</evidence>
<dbReference type="InterPro" id="IPR041640">
    <property type="entry name" value="Tyrosinase_C"/>
</dbReference>
<organism evidence="13 14">
    <name type="scientific">Podospora australis</name>
    <dbReference type="NCBI Taxonomy" id="1536484"/>
    <lineage>
        <taxon>Eukaryota</taxon>
        <taxon>Fungi</taxon>
        <taxon>Dikarya</taxon>
        <taxon>Ascomycota</taxon>
        <taxon>Pezizomycotina</taxon>
        <taxon>Sordariomycetes</taxon>
        <taxon>Sordariomycetidae</taxon>
        <taxon>Sordariales</taxon>
        <taxon>Podosporaceae</taxon>
        <taxon>Podospora</taxon>
    </lineage>
</organism>
<comment type="catalytic activity">
    <reaction evidence="9">
        <text>2 L-dopa + O2 = 2 L-dopaquinone + 2 H2O</text>
        <dbReference type="Rhea" id="RHEA:34287"/>
        <dbReference type="ChEBI" id="CHEBI:15377"/>
        <dbReference type="ChEBI" id="CHEBI:15379"/>
        <dbReference type="ChEBI" id="CHEBI:57504"/>
        <dbReference type="ChEBI" id="CHEBI:57924"/>
        <dbReference type="EC" id="1.14.18.1"/>
    </reaction>
</comment>
<reference evidence="13" key="2">
    <citation type="submission" date="2023-05" db="EMBL/GenBank/DDBJ databases">
        <authorList>
            <consortium name="Lawrence Berkeley National Laboratory"/>
            <person name="Steindorff A."/>
            <person name="Hensen N."/>
            <person name="Bonometti L."/>
            <person name="Westerberg I."/>
            <person name="Brannstrom I.O."/>
            <person name="Guillou S."/>
            <person name="Cros-Aarteil S."/>
            <person name="Calhoun S."/>
            <person name="Haridas S."/>
            <person name="Kuo A."/>
            <person name="Mondo S."/>
            <person name="Pangilinan J."/>
            <person name="Riley R."/>
            <person name="Labutti K."/>
            <person name="Andreopoulos B."/>
            <person name="Lipzen A."/>
            <person name="Chen C."/>
            <person name="Yanf M."/>
            <person name="Daum C."/>
            <person name="Ng V."/>
            <person name="Clum A."/>
            <person name="Ohm R."/>
            <person name="Martin F."/>
            <person name="Silar P."/>
            <person name="Natvig D."/>
            <person name="Lalanne C."/>
            <person name="Gautier V."/>
            <person name="Ament-Velasquez S.L."/>
            <person name="Kruys A."/>
            <person name="Hutchinson M.I."/>
            <person name="Powell A.J."/>
            <person name="Barry K."/>
            <person name="Miller A.N."/>
            <person name="Grigoriev I.V."/>
            <person name="Debuchy R."/>
            <person name="Gladieux P."/>
            <person name="Thoren M.H."/>
            <person name="Johannesson H."/>
        </authorList>
    </citation>
    <scope>NUCLEOTIDE SEQUENCE</scope>
    <source>
        <strain evidence="13">PSN309</strain>
    </source>
</reference>
<protein>
    <recommendedName>
        <fullName evidence="3">tyrosinase</fullName>
        <ecNumber evidence="3">1.14.18.1</ecNumber>
    </recommendedName>
</protein>
<dbReference type="Gene3D" id="2.60.310.20">
    <property type="match status" value="1"/>
</dbReference>
<dbReference type="GO" id="GO:0042438">
    <property type="term" value="P:melanin biosynthetic process"/>
    <property type="evidence" value="ECO:0007669"/>
    <property type="project" value="UniProtKB-KW"/>
</dbReference>
<dbReference type="SUPFAM" id="SSF48056">
    <property type="entry name" value="Di-copper centre-containing domain"/>
    <property type="match status" value="1"/>
</dbReference>
<evidence type="ECO:0000256" key="10">
    <source>
        <dbReference type="ARBA" id="ARBA00048881"/>
    </source>
</evidence>
<evidence type="ECO:0000256" key="4">
    <source>
        <dbReference type="ARBA" id="ARBA00022723"/>
    </source>
</evidence>
<evidence type="ECO:0000256" key="7">
    <source>
        <dbReference type="ARBA" id="ARBA00023033"/>
    </source>
</evidence>
<dbReference type="InterPro" id="IPR050316">
    <property type="entry name" value="Tyrosinase/Hemocyanin"/>
</dbReference>
<dbReference type="AlphaFoldDB" id="A0AAN7AHE2"/>
<dbReference type="PROSITE" id="PS00498">
    <property type="entry name" value="TYROSINASE_2"/>
    <property type="match status" value="1"/>
</dbReference>
<dbReference type="InterPro" id="IPR002227">
    <property type="entry name" value="Tyrosinase_Cu-bd"/>
</dbReference>
<comment type="caution">
    <text evidence="13">The sequence shown here is derived from an EMBL/GenBank/DDBJ whole genome shotgun (WGS) entry which is preliminary data.</text>
</comment>
<keyword evidence="6" id="KW-0186">Copper</keyword>
<comment type="cofactor">
    <cofactor evidence="1">
        <name>Cu(2+)</name>
        <dbReference type="ChEBI" id="CHEBI:29036"/>
    </cofactor>
</comment>
<dbReference type="GO" id="GO:0004503">
    <property type="term" value="F:tyrosinase activity"/>
    <property type="evidence" value="ECO:0007669"/>
    <property type="project" value="UniProtKB-EC"/>
</dbReference>
<evidence type="ECO:0000256" key="11">
    <source>
        <dbReference type="SAM" id="MobiDB-lite"/>
    </source>
</evidence>
<feature type="region of interest" description="Disordered" evidence="11">
    <location>
        <begin position="209"/>
        <end position="229"/>
    </location>
</feature>
<dbReference type="EC" id="1.14.18.1" evidence="3"/>
<evidence type="ECO:0000256" key="1">
    <source>
        <dbReference type="ARBA" id="ARBA00001973"/>
    </source>
</evidence>
<dbReference type="Pfam" id="PF00264">
    <property type="entry name" value="Tyrosinase"/>
    <property type="match status" value="1"/>
</dbReference>
<sequence>MVDGYENMGDPRLGKLAIIADHITDPDGVKFDYPLNDCKATTRHAKFGSQPDHPEEQWIIGAQDNDAVVAGLRNPKPFEGIILPGKLRAGLSDAFYRVVTQIPKFEDFGTKRFEGNGPDGDRKSLAFDSAENIHDFIHFVCGGPSAYRKKAGNNIGLKGHMSHVPVAAFDPIFWVHHCNVDRMVAIWEVLHNGDSDNWFDGTDERDKDSGNWAIEKNHPDLPSDPLRPFHKDEKGNYWTSNDIRETAPLGYNYPELEKWKYVDGEGKYDATAHKDALTLYLNNRYNSAASAAVKAILTPNPGELEAESDSSKPSLLQLQALTPHPVPEHDIIGAPDYVVNIVYNRFAFGGQPYTINIFVGRVPENVPYTFDDPEGSLVGQVYTFSSPADRLGTSEEIGCVNCRSQEAAEVMSSGTVVLTNALITRWKNQLEHTPRHAVLAGDEEQVPRVLKSMEPKDVVPFLQANLRWRVTSLGGIVAPERLESLRVSVAVGKADHFADQTKLSRFYNYQGANEVTRNRLQGAGPDDGLYPPN</sequence>
<evidence type="ECO:0000256" key="2">
    <source>
        <dbReference type="ARBA" id="ARBA00009928"/>
    </source>
</evidence>
<dbReference type="PANTHER" id="PTHR11474">
    <property type="entry name" value="TYROSINASE FAMILY MEMBER"/>
    <property type="match status" value="1"/>
</dbReference>
<evidence type="ECO:0000256" key="3">
    <source>
        <dbReference type="ARBA" id="ARBA00011906"/>
    </source>
</evidence>
<name>A0AAN7AHE2_9PEZI</name>
<dbReference type="Proteomes" id="UP001302126">
    <property type="component" value="Unassembled WGS sequence"/>
</dbReference>
<evidence type="ECO:0000313" key="14">
    <source>
        <dbReference type="Proteomes" id="UP001302126"/>
    </source>
</evidence>
<reference evidence="13" key="1">
    <citation type="journal article" date="2023" name="Mol. Phylogenet. Evol.">
        <title>Genome-scale phylogeny and comparative genomics of the fungal order Sordariales.</title>
        <authorList>
            <person name="Hensen N."/>
            <person name="Bonometti L."/>
            <person name="Westerberg I."/>
            <person name="Brannstrom I.O."/>
            <person name="Guillou S."/>
            <person name="Cros-Aarteil S."/>
            <person name="Calhoun S."/>
            <person name="Haridas S."/>
            <person name="Kuo A."/>
            <person name="Mondo S."/>
            <person name="Pangilinan J."/>
            <person name="Riley R."/>
            <person name="LaButti K."/>
            <person name="Andreopoulos B."/>
            <person name="Lipzen A."/>
            <person name="Chen C."/>
            <person name="Yan M."/>
            <person name="Daum C."/>
            <person name="Ng V."/>
            <person name="Clum A."/>
            <person name="Steindorff A."/>
            <person name="Ohm R.A."/>
            <person name="Martin F."/>
            <person name="Silar P."/>
            <person name="Natvig D.O."/>
            <person name="Lalanne C."/>
            <person name="Gautier V."/>
            <person name="Ament-Velasquez S.L."/>
            <person name="Kruys A."/>
            <person name="Hutchinson M.I."/>
            <person name="Powell A.J."/>
            <person name="Barry K."/>
            <person name="Miller A.N."/>
            <person name="Grigoriev I.V."/>
            <person name="Debuchy R."/>
            <person name="Gladieux P."/>
            <person name="Hiltunen Thoren M."/>
            <person name="Johannesson H."/>
        </authorList>
    </citation>
    <scope>NUCLEOTIDE SEQUENCE</scope>
    <source>
        <strain evidence="13">PSN309</strain>
    </source>
</reference>
<comment type="similarity">
    <text evidence="2">Belongs to the tyrosinase family.</text>
</comment>
<gene>
    <name evidence="13" type="ORF">QBC35DRAFT_498812</name>
</gene>